<comment type="caution">
    <text evidence="1">The sequence shown here is derived from an EMBL/GenBank/DDBJ whole genome shotgun (WGS) entry which is preliminary data.</text>
</comment>
<accession>A0ABU8ZT36</accession>
<sequence length="389" mass="45896">MKKIQYKNLLLTYDIINQELPLKINFLKDLSLLFINILQQKYQNKINFLLLAQQKQKLKVLIALEKKPCFRNLSIFKLPLEKNFKIIRVQNAVSPADIANHIVARSEVSHNYGRLTINREISAKIRKEQSEDAFNYIKKLKAEFEQDPEMTTEEATNLLYQYLNETNNFWFVEKTSIIQQNIKTHFTRIRNLKDYVNIKLLNTFDLVNPQLQFIKNFVLKGLNLIQNDHRSPALIIEGPTGIGKTQFMWSLLNDLKITFNYMKRRLNYSRKRYDDENAEVDIYDDFNPAYLIEKDLLETIFTSQIGHTVETAKHEPDREILKMKVNIFICNPHRSFKDFFYLPANKDLLSYIEPNVVFLTLEPNKQLFLSEKEENKEVLTEENASQSSA</sequence>
<reference evidence="1 2" key="1">
    <citation type="journal article" date="2023" name="Int. J. Syst. Evol. Microbiol.">
        <title>The observation of taxonomic boundaries for the 16SrII and 16SrXXV phytoplasmas using genome-based delimitation.</title>
        <authorList>
            <person name="Rodrigues Jardim B."/>
            <person name="Tran-Nguyen L.T.T."/>
            <person name="Gambley C."/>
            <person name="Al-Sadi A.M."/>
            <person name="Al-Subhi A.M."/>
            <person name="Foissac X."/>
            <person name="Salar P."/>
            <person name="Cai H."/>
            <person name="Yang J.Y."/>
            <person name="Davis R."/>
            <person name="Jones L."/>
            <person name="Rodoni B."/>
            <person name="Constable F.E."/>
        </authorList>
    </citation>
    <scope>NUCLEOTIDE SEQUENCE [LARGE SCALE GENOMIC DNA]</scope>
    <source>
        <strain evidence="1">BAWM-322</strain>
    </source>
</reference>
<organism evidence="1 2">
    <name type="scientific">Candidatus Phytoplasma fabacearum</name>
    <dbReference type="NCBI Taxonomy" id="2982628"/>
    <lineage>
        <taxon>Bacteria</taxon>
        <taxon>Bacillati</taxon>
        <taxon>Mycoplasmatota</taxon>
        <taxon>Mollicutes</taxon>
        <taxon>Acholeplasmatales</taxon>
        <taxon>Acholeplasmataceae</taxon>
        <taxon>Candidatus Phytoplasma</taxon>
        <taxon>16SrII (Peanut WB group)</taxon>
    </lineage>
</organism>
<keyword evidence="2" id="KW-1185">Reference proteome</keyword>
<evidence type="ECO:0000313" key="2">
    <source>
        <dbReference type="Proteomes" id="UP001382955"/>
    </source>
</evidence>
<dbReference type="SUPFAM" id="SSF52540">
    <property type="entry name" value="P-loop containing nucleoside triphosphate hydrolases"/>
    <property type="match status" value="1"/>
</dbReference>
<evidence type="ECO:0000313" key="1">
    <source>
        <dbReference type="EMBL" id="MEK0312143.1"/>
    </source>
</evidence>
<proteinExistence type="predicted"/>
<dbReference type="RefSeq" id="WP_340495510.1">
    <property type="nucleotide sequence ID" value="NZ_JAOSIK010000040.1"/>
</dbReference>
<dbReference type="Proteomes" id="UP001382955">
    <property type="component" value="Unassembled WGS sequence"/>
</dbReference>
<protein>
    <submittedName>
        <fullName evidence="1">Replication protein</fullName>
    </submittedName>
</protein>
<gene>
    <name evidence="1" type="ORF">OC725_02610</name>
</gene>
<dbReference type="EMBL" id="JAOSIK010000040">
    <property type="protein sequence ID" value="MEK0312143.1"/>
    <property type="molecule type" value="Genomic_DNA"/>
</dbReference>
<dbReference type="InterPro" id="IPR027417">
    <property type="entry name" value="P-loop_NTPase"/>
</dbReference>
<name>A0ABU8ZT36_9MOLU</name>